<accession>A0A0Q3Q5A9</accession>
<evidence type="ECO:0000313" key="2">
    <source>
        <dbReference type="Proteomes" id="UP000051836"/>
    </source>
</evidence>
<dbReference type="EMBL" id="LMAW01001492">
    <property type="protein sequence ID" value="KQK83404.1"/>
    <property type="molecule type" value="Genomic_DNA"/>
</dbReference>
<organism evidence="1 2">
    <name type="scientific">Amazona aestiva</name>
    <name type="common">Blue-fronted Amazon parrot</name>
    <dbReference type="NCBI Taxonomy" id="12930"/>
    <lineage>
        <taxon>Eukaryota</taxon>
        <taxon>Metazoa</taxon>
        <taxon>Chordata</taxon>
        <taxon>Craniata</taxon>
        <taxon>Vertebrata</taxon>
        <taxon>Euteleostomi</taxon>
        <taxon>Archelosauria</taxon>
        <taxon>Archosauria</taxon>
        <taxon>Dinosauria</taxon>
        <taxon>Saurischia</taxon>
        <taxon>Theropoda</taxon>
        <taxon>Coelurosauria</taxon>
        <taxon>Aves</taxon>
        <taxon>Neognathae</taxon>
        <taxon>Neoaves</taxon>
        <taxon>Telluraves</taxon>
        <taxon>Australaves</taxon>
        <taxon>Psittaciformes</taxon>
        <taxon>Psittacidae</taxon>
        <taxon>Amazona</taxon>
    </lineage>
</organism>
<evidence type="ECO:0000313" key="1">
    <source>
        <dbReference type="EMBL" id="KQK83404.1"/>
    </source>
</evidence>
<sequence>MPYSCPTMAKTWEGVLWVSTRGPGNGIVSEQRIEKDHGLVNCKMRTSPNRYPIHPNAETKPSFIDPNYIIAFTTFIA</sequence>
<name>A0A0Q3Q5A9_AMAAE</name>
<dbReference type="AlphaFoldDB" id="A0A0Q3Q5A9"/>
<proteinExistence type="predicted"/>
<gene>
    <name evidence="1" type="ORF">AAES_60759</name>
</gene>
<reference evidence="1 2" key="1">
    <citation type="submission" date="2015-10" db="EMBL/GenBank/DDBJ databases">
        <authorList>
            <person name="Gilbert D.G."/>
        </authorList>
    </citation>
    <scope>NUCLEOTIDE SEQUENCE [LARGE SCALE GENOMIC DNA]</scope>
    <source>
        <strain evidence="1">FVVF132</strain>
    </source>
</reference>
<keyword evidence="2" id="KW-1185">Reference proteome</keyword>
<protein>
    <submittedName>
        <fullName evidence="1">Uncharacterized protein</fullName>
    </submittedName>
</protein>
<dbReference type="Proteomes" id="UP000051836">
    <property type="component" value="Unassembled WGS sequence"/>
</dbReference>
<comment type="caution">
    <text evidence="1">The sequence shown here is derived from an EMBL/GenBank/DDBJ whole genome shotgun (WGS) entry which is preliminary data.</text>
</comment>